<dbReference type="CDD" id="cd00291">
    <property type="entry name" value="SirA_YedF_YeeD"/>
    <property type="match status" value="1"/>
</dbReference>
<dbReference type="SUPFAM" id="SSF64307">
    <property type="entry name" value="SirA-like"/>
    <property type="match status" value="1"/>
</dbReference>
<dbReference type="InterPro" id="IPR036868">
    <property type="entry name" value="TusA-like_sf"/>
</dbReference>
<feature type="domain" description="UPF0033" evidence="1">
    <location>
        <begin position="5"/>
        <end position="29"/>
    </location>
</feature>
<dbReference type="Gene3D" id="3.30.110.40">
    <property type="entry name" value="TusA-like domain"/>
    <property type="match status" value="1"/>
</dbReference>
<evidence type="ECO:0000313" key="2">
    <source>
        <dbReference type="EMBL" id="MBD3869024.1"/>
    </source>
</evidence>
<dbReference type="Pfam" id="PF01206">
    <property type="entry name" value="TusA"/>
    <property type="match status" value="1"/>
</dbReference>
<dbReference type="Proteomes" id="UP000648239">
    <property type="component" value="Unassembled WGS sequence"/>
</dbReference>
<dbReference type="EMBL" id="JACXWD010000054">
    <property type="protein sequence ID" value="MBD3869024.1"/>
    <property type="molecule type" value="Genomic_DNA"/>
</dbReference>
<protein>
    <submittedName>
        <fullName evidence="2">Sulfurtransferase TusA family protein</fullName>
    </submittedName>
</protein>
<dbReference type="Pfam" id="PF03054">
    <property type="entry name" value="tRNA_Me_trans"/>
    <property type="match status" value="1"/>
</dbReference>
<dbReference type="PANTHER" id="PTHR11933:SF6">
    <property type="entry name" value="THIL AANH DOMAIN-CONTAINING PROTEIN"/>
    <property type="match status" value="1"/>
</dbReference>
<name>A0A8J6Y6A4_9BACT</name>
<gene>
    <name evidence="2" type="ORF">IFK94_12950</name>
</gene>
<dbReference type="InterPro" id="IPR001455">
    <property type="entry name" value="TusA-like"/>
</dbReference>
<dbReference type="PANTHER" id="PTHR11933">
    <property type="entry name" value="TRNA 5-METHYLAMINOMETHYL-2-THIOURIDYLATE -METHYLTRANSFERASE"/>
    <property type="match status" value="1"/>
</dbReference>
<dbReference type="InterPro" id="IPR059101">
    <property type="entry name" value="NFACT-R_2"/>
</dbReference>
<dbReference type="PROSITE" id="PS01148">
    <property type="entry name" value="UPF0033"/>
    <property type="match status" value="1"/>
</dbReference>
<sequence length="425" mass="47081">MGRELDTTGTFCPVPILKTGRIMKELAPGAKLTVLSDDSGILTDMPDFCAAHGHAYLGSSEEAAGVFRVSIRKKRDGGRTRALGLLSGGLDSTLAARLLQDQGVEVQGVHFSTGFCMVDHRRALSRPADLEEPERVRNQALKVAGEHTIPLEVIDVADEYLETVVLNPKHGYGSAFNPCIDCRIFMLRKADELAREQGIDVVFTGEVVGQRPKSQQRATLDLIEQEAGMEGRLLRPLSARHLTETEAEADGRIDRDRLWHAHGRSRKEQFDLANRFGVDDFPTPGGGCCYLADHNFARRIRDLVAHSPSGSIARRSILLLKVGRHLRLGYNAKVVFGRDEAESTFLAREVRDEVWGVHVTDGRGSFGIIEGAPDRTRLETAAALAARYSRQRGCERVKVDLIREKSRESLEVVPATEDELREWVI</sequence>
<comment type="caution">
    <text evidence="2">The sequence shown here is derived from an EMBL/GenBank/DDBJ whole genome shotgun (WGS) entry which is preliminary data.</text>
</comment>
<dbReference type="Pfam" id="PF18297">
    <property type="entry name" value="NFACT-R_2"/>
    <property type="match status" value="1"/>
</dbReference>
<dbReference type="Gene3D" id="3.40.50.620">
    <property type="entry name" value="HUPs"/>
    <property type="match status" value="1"/>
</dbReference>
<accession>A0A8J6Y6A4</accession>
<dbReference type="AlphaFoldDB" id="A0A8J6Y6A4"/>
<dbReference type="SUPFAM" id="SSF52402">
    <property type="entry name" value="Adenine nucleotide alpha hydrolases-like"/>
    <property type="match status" value="1"/>
</dbReference>
<evidence type="ECO:0000259" key="1">
    <source>
        <dbReference type="PROSITE" id="PS01148"/>
    </source>
</evidence>
<reference evidence="2 3" key="1">
    <citation type="submission" date="2020-08" db="EMBL/GenBank/DDBJ databases">
        <title>Acidobacteriota in marine sediments use diverse sulfur dissimilation pathways.</title>
        <authorList>
            <person name="Wasmund K."/>
        </authorList>
    </citation>
    <scope>NUCLEOTIDE SEQUENCE [LARGE SCALE GENOMIC DNA]</scope>
    <source>
        <strain evidence="2">MAG AM4</strain>
    </source>
</reference>
<evidence type="ECO:0000313" key="3">
    <source>
        <dbReference type="Proteomes" id="UP000648239"/>
    </source>
</evidence>
<dbReference type="InterPro" id="IPR014729">
    <property type="entry name" value="Rossmann-like_a/b/a_fold"/>
</dbReference>
<organism evidence="2 3">
    <name type="scientific">Candidatus Polarisedimenticola svalbardensis</name>
    <dbReference type="NCBI Taxonomy" id="2886004"/>
    <lineage>
        <taxon>Bacteria</taxon>
        <taxon>Pseudomonadati</taxon>
        <taxon>Acidobacteriota</taxon>
        <taxon>Candidatus Polarisedimenticolia</taxon>
        <taxon>Candidatus Polarisedimenticolales</taxon>
        <taxon>Candidatus Polarisedimenticolaceae</taxon>
        <taxon>Candidatus Polarisedimenticola</taxon>
    </lineage>
</organism>
<proteinExistence type="predicted"/>